<name>A0A7W0HUM2_9ACTN</name>
<gene>
    <name evidence="1" type="ORF">HNR30_007694</name>
</gene>
<accession>A0A7W0HUM2</accession>
<dbReference type="EMBL" id="JACDUR010000008">
    <property type="protein sequence ID" value="MBA2896303.1"/>
    <property type="molecule type" value="Genomic_DNA"/>
</dbReference>
<evidence type="ECO:0000313" key="2">
    <source>
        <dbReference type="Proteomes" id="UP000530928"/>
    </source>
</evidence>
<reference evidence="1 2" key="1">
    <citation type="submission" date="2020-07" db="EMBL/GenBank/DDBJ databases">
        <title>Genomic Encyclopedia of Type Strains, Phase IV (KMG-IV): sequencing the most valuable type-strain genomes for metagenomic binning, comparative biology and taxonomic classification.</title>
        <authorList>
            <person name="Goeker M."/>
        </authorList>
    </citation>
    <scope>NUCLEOTIDE SEQUENCE [LARGE SCALE GENOMIC DNA]</scope>
    <source>
        <strain evidence="1 2">DSM 45533</strain>
    </source>
</reference>
<dbReference type="RefSeq" id="WP_181615001.1">
    <property type="nucleotide sequence ID" value="NZ_BAABAM010000007.1"/>
</dbReference>
<evidence type="ECO:0000313" key="1">
    <source>
        <dbReference type="EMBL" id="MBA2896303.1"/>
    </source>
</evidence>
<comment type="caution">
    <text evidence="1">The sequence shown here is derived from an EMBL/GenBank/DDBJ whole genome shotgun (WGS) entry which is preliminary data.</text>
</comment>
<protein>
    <submittedName>
        <fullName evidence="1">Uncharacterized protein</fullName>
    </submittedName>
</protein>
<sequence>MTVVWGPHFENEVREHLSKVLAAYDAEIRQTLRESAERPVEEIVRRLAAVTRRHGLSRDAAELRKLAEQWG</sequence>
<dbReference type="AlphaFoldDB" id="A0A7W0HUM2"/>
<dbReference type="Proteomes" id="UP000530928">
    <property type="component" value="Unassembled WGS sequence"/>
</dbReference>
<proteinExistence type="predicted"/>
<keyword evidence="2" id="KW-1185">Reference proteome</keyword>
<organism evidence="1 2">
    <name type="scientific">Nonomuraea soli</name>
    <dbReference type="NCBI Taxonomy" id="1032476"/>
    <lineage>
        <taxon>Bacteria</taxon>
        <taxon>Bacillati</taxon>
        <taxon>Actinomycetota</taxon>
        <taxon>Actinomycetes</taxon>
        <taxon>Streptosporangiales</taxon>
        <taxon>Streptosporangiaceae</taxon>
        <taxon>Nonomuraea</taxon>
    </lineage>
</organism>